<accession>A0A0C3SAG5</accession>
<evidence type="ECO:0000313" key="3">
    <source>
        <dbReference type="Proteomes" id="UP000053257"/>
    </source>
</evidence>
<evidence type="ECO:0000313" key="2">
    <source>
        <dbReference type="EMBL" id="KIP09187.1"/>
    </source>
</evidence>
<proteinExistence type="predicted"/>
<name>A0A0C3SAG5_PHLG1</name>
<dbReference type="EMBL" id="KN840469">
    <property type="protein sequence ID" value="KIP09187.1"/>
    <property type="molecule type" value="Genomic_DNA"/>
</dbReference>
<feature type="region of interest" description="Disordered" evidence="1">
    <location>
        <begin position="1"/>
        <end position="58"/>
    </location>
</feature>
<dbReference type="Pfam" id="PF10346">
    <property type="entry name" value="Con-6"/>
    <property type="match status" value="1"/>
</dbReference>
<protein>
    <submittedName>
        <fullName evidence="2">Uncharacterized protein</fullName>
    </submittedName>
</protein>
<dbReference type="OrthoDB" id="3353448at2759"/>
<dbReference type="Proteomes" id="UP000053257">
    <property type="component" value="Unassembled WGS sequence"/>
</dbReference>
<gene>
    <name evidence="2" type="ORF">PHLGIDRAFT_343033</name>
</gene>
<organism evidence="2 3">
    <name type="scientific">Phlebiopsis gigantea (strain 11061_1 CR5-6)</name>
    <name type="common">White-rot fungus</name>
    <name type="synonym">Peniophora gigantea</name>
    <dbReference type="NCBI Taxonomy" id="745531"/>
    <lineage>
        <taxon>Eukaryota</taxon>
        <taxon>Fungi</taxon>
        <taxon>Dikarya</taxon>
        <taxon>Basidiomycota</taxon>
        <taxon>Agaricomycotina</taxon>
        <taxon>Agaricomycetes</taxon>
        <taxon>Polyporales</taxon>
        <taxon>Phanerochaetaceae</taxon>
        <taxon>Phlebiopsis</taxon>
    </lineage>
</organism>
<reference evidence="2 3" key="1">
    <citation type="journal article" date="2014" name="PLoS Genet.">
        <title>Analysis of the Phlebiopsis gigantea genome, transcriptome and secretome provides insight into its pioneer colonization strategies of wood.</title>
        <authorList>
            <person name="Hori C."/>
            <person name="Ishida T."/>
            <person name="Igarashi K."/>
            <person name="Samejima M."/>
            <person name="Suzuki H."/>
            <person name="Master E."/>
            <person name="Ferreira P."/>
            <person name="Ruiz-Duenas F.J."/>
            <person name="Held B."/>
            <person name="Canessa P."/>
            <person name="Larrondo L.F."/>
            <person name="Schmoll M."/>
            <person name="Druzhinina I.S."/>
            <person name="Kubicek C.P."/>
            <person name="Gaskell J.A."/>
            <person name="Kersten P."/>
            <person name="St John F."/>
            <person name="Glasner J."/>
            <person name="Sabat G."/>
            <person name="Splinter BonDurant S."/>
            <person name="Syed K."/>
            <person name="Yadav J."/>
            <person name="Mgbeahuruike A.C."/>
            <person name="Kovalchuk A."/>
            <person name="Asiegbu F.O."/>
            <person name="Lackner G."/>
            <person name="Hoffmeister D."/>
            <person name="Rencoret J."/>
            <person name="Gutierrez A."/>
            <person name="Sun H."/>
            <person name="Lindquist E."/>
            <person name="Barry K."/>
            <person name="Riley R."/>
            <person name="Grigoriev I.V."/>
            <person name="Henrissat B."/>
            <person name="Kues U."/>
            <person name="Berka R.M."/>
            <person name="Martinez A.T."/>
            <person name="Covert S.F."/>
            <person name="Blanchette R.A."/>
            <person name="Cullen D."/>
        </authorList>
    </citation>
    <scope>NUCLEOTIDE SEQUENCE [LARGE SCALE GENOMIC DNA]</scope>
    <source>
        <strain evidence="2 3">11061_1 CR5-6</strain>
    </source>
</reference>
<keyword evidence="3" id="KW-1185">Reference proteome</keyword>
<dbReference type="AlphaFoldDB" id="A0A0C3SAG5"/>
<sequence length="106" mass="12062">MPLFSRRDHTHRSALSTSEPGYGRRSHRAGARRNKDPDRVAGGYKAALANPNTTHEGRQHAEYELEAMGRGREAHVPLVTKIKRALGIRSTPRRQRRVAASEREYY</sequence>
<dbReference type="InterPro" id="IPR018824">
    <property type="entry name" value="Conidiation-specific_6"/>
</dbReference>
<dbReference type="HOGENOM" id="CLU_160876_0_0_1"/>
<evidence type="ECO:0000256" key="1">
    <source>
        <dbReference type="SAM" id="MobiDB-lite"/>
    </source>
</evidence>